<dbReference type="InterPro" id="IPR033932">
    <property type="entry name" value="YtcJ-like"/>
</dbReference>
<name>A0ABN2KY16_9MICC</name>
<dbReference type="Gene3D" id="2.30.40.10">
    <property type="entry name" value="Urease, subunit C, domain 1"/>
    <property type="match status" value="1"/>
</dbReference>
<proteinExistence type="predicted"/>
<dbReference type="Proteomes" id="UP001501204">
    <property type="component" value="Unassembled WGS sequence"/>
</dbReference>
<sequence length="531" mass="56972">MDHGQPLRVVTAPRILALDGTEPEALAVRGETIVGTGSSVEMTARFPGAERIDLDGALVVPGFNDAHCHPSQAALARVRVDLTDAVGPDAVRDALLERSRSTGPGEWIVAQALDERRVGDGTVDRAFLDRVSQEHPIVVVHYSLHRAVANTRALELMGYRQPGDAPPGGELLTDDRGDLDGRLIERAWLDPWLPGLGHDTVLPAGSPEAQVDALQTVNQELHALGITSYCDAIVTPVEQRMYTAALEQGRLSPRVSMLLWHSYFDGSAALPPDAPHRLQTTGVKMMLDGALSGGTCLCQTPYPSATGTDNGLQILTDEEFVATVRRVHEAGRRVAVHANGDRAIRTVLDVLASLGPSEDGRPAGHRIEHCSIVDDELIRRMRTLGLIPVPFGAFVHFHGREILAYYGEDQQNRICAHRSLLDGGLAVAGSSDYPLVPADPLIALQSMVTRETADGRVLGPEQRITVEEALQVYTAGSAHATGEAGVKGRLAPGQLADFVVLDEDITHIDPHGIGATAVRSTWVGGDCVWRS</sequence>
<dbReference type="RefSeq" id="WP_344123561.1">
    <property type="nucleotide sequence ID" value="NZ_BAAAOA010000040.1"/>
</dbReference>
<organism evidence="2 3">
    <name type="scientific">Kocuria aegyptia</name>
    <dbReference type="NCBI Taxonomy" id="330943"/>
    <lineage>
        <taxon>Bacteria</taxon>
        <taxon>Bacillati</taxon>
        <taxon>Actinomycetota</taxon>
        <taxon>Actinomycetes</taxon>
        <taxon>Micrococcales</taxon>
        <taxon>Micrococcaceae</taxon>
        <taxon>Kocuria</taxon>
    </lineage>
</organism>
<dbReference type="CDD" id="cd01300">
    <property type="entry name" value="YtcJ_like"/>
    <property type="match status" value="1"/>
</dbReference>
<dbReference type="EMBL" id="BAAAOA010000040">
    <property type="protein sequence ID" value="GAA1768493.1"/>
    <property type="molecule type" value="Genomic_DNA"/>
</dbReference>
<dbReference type="Pfam" id="PF07969">
    <property type="entry name" value="Amidohydro_3"/>
    <property type="match status" value="1"/>
</dbReference>
<protein>
    <submittedName>
        <fullName evidence="2">Amidohydrolase</fullName>
    </submittedName>
</protein>
<dbReference type="Gene3D" id="3.10.310.70">
    <property type="match status" value="1"/>
</dbReference>
<dbReference type="InterPro" id="IPR013108">
    <property type="entry name" value="Amidohydro_3"/>
</dbReference>
<dbReference type="PANTHER" id="PTHR22642:SF2">
    <property type="entry name" value="PROTEIN LONG AFTER FAR-RED 3"/>
    <property type="match status" value="1"/>
</dbReference>
<evidence type="ECO:0000313" key="2">
    <source>
        <dbReference type="EMBL" id="GAA1768493.1"/>
    </source>
</evidence>
<reference evidence="2 3" key="1">
    <citation type="journal article" date="2019" name="Int. J. Syst. Evol. Microbiol.">
        <title>The Global Catalogue of Microorganisms (GCM) 10K type strain sequencing project: providing services to taxonomists for standard genome sequencing and annotation.</title>
        <authorList>
            <consortium name="The Broad Institute Genomics Platform"/>
            <consortium name="The Broad Institute Genome Sequencing Center for Infectious Disease"/>
            <person name="Wu L."/>
            <person name="Ma J."/>
        </authorList>
    </citation>
    <scope>NUCLEOTIDE SEQUENCE [LARGE SCALE GENOMIC DNA]</scope>
    <source>
        <strain evidence="2 3">JCM 14735</strain>
    </source>
</reference>
<dbReference type="InterPro" id="IPR011059">
    <property type="entry name" value="Metal-dep_hydrolase_composite"/>
</dbReference>
<evidence type="ECO:0000259" key="1">
    <source>
        <dbReference type="Pfam" id="PF07969"/>
    </source>
</evidence>
<evidence type="ECO:0000313" key="3">
    <source>
        <dbReference type="Proteomes" id="UP001501204"/>
    </source>
</evidence>
<dbReference type="InterPro" id="IPR032466">
    <property type="entry name" value="Metal_Hydrolase"/>
</dbReference>
<dbReference type="SUPFAM" id="SSF51338">
    <property type="entry name" value="Composite domain of metallo-dependent hydrolases"/>
    <property type="match status" value="1"/>
</dbReference>
<dbReference type="Gene3D" id="3.20.20.140">
    <property type="entry name" value="Metal-dependent hydrolases"/>
    <property type="match status" value="1"/>
</dbReference>
<feature type="domain" description="Amidohydrolase 3" evidence="1">
    <location>
        <begin position="52"/>
        <end position="528"/>
    </location>
</feature>
<gene>
    <name evidence="2" type="ORF">GCM10009767_28340</name>
</gene>
<dbReference type="PANTHER" id="PTHR22642">
    <property type="entry name" value="IMIDAZOLONEPROPIONASE"/>
    <property type="match status" value="1"/>
</dbReference>
<comment type="caution">
    <text evidence="2">The sequence shown here is derived from an EMBL/GenBank/DDBJ whole genome shotgun (WGS) entry which is preliminary data.</text>
</comment>
<dbReference type="SUPFAM" id="SSF51556">
    <property type="entry name" value="Metallo-dependent hydrolases"/>
    <property type="match status" value="1"/>
</dbReference>
<keyword evidence="3" id="KW-1185">Reference proteome</keyword>
<accession>A0ABN2KY16</accession>